<keyword evidence="2" id="KW-1185">Reference proteome</keyword>
<dbReference type="GeneID" id="96602807"/>
<dbReference type="RefSeq" id="WP_182591530.1">
    <property type="nucleotide sequence ID" value="NZ_JACJIM010000002.1"/>
</dbReference>
<dbReference type="Pfam" id="PF05135">
    <property type="entry name" value="Phage_connect_1"/>
    <property type="match status" value="1"/>
</dbReference>
<dbReference type="CDD" id="cd08054">
    <property type="entry name" value="gp6"/>
    <property type="match status" value="1"/>
</dbReference>
<dbReference type="NCBIfam" id="TIGR01560">
    <property type="entry name" value="put_DNA_pack"/>
    <property type="match status" value="2"/>
</dbReference>
<proteinExistence type="predicted"/>
<comment type="caution">
    <text evidence="1">The sequence shown here is derived from an EMBL/GenBank/DDBJ whole genome shotgun (WGS) entry which is preliminary data.</text>
</comment>
<evidence type="ECO:0008006" key="3">
    <source>
        <dbReference type="Google" id="ProtNLM"/>
    </source>
</evidence>
<protein>
    <recommendedName>
        <fullName evidence="3">Phage gp6-like head-tail connector protein</fullName>
    </recommendedName>
</protein>
<sequence>MLVTVVVPPAPIIALDDAKAHLRVDHADEDALIAGLVEVATAWLDGPDGWLGRSLGEQVLETDFSVNLDPDDRVYPCPPATGLLDETPDPESGTVTVRWRAGYPVVDGRSTVPAPIRHAILLMVGHLYGSRDAVTTTAAQPAELPLGVQALLAPYRIWG</sequence>
<name>A0ABR6D8K6_9HYPH</name>
<evidence type="ECO:0000313" key="2">
    <source>
        <dbReference type="Proteomes" id="UP000565455"/>
    </source>
</evidence>
<dbReference type="InterPro" id="IPR006450">
    <property type="entry name" value="Phage_HK97_gp6-like"/>
</dbReference>
<dbReference type="EMBL" id="JACJIM010000002">
    <property type="protein sequence ID" value="MBA9061689.1"/>
    <property type="molecule type" value="Genomic_DNA"/>
</dbReference>
<accession>A0ABR6D8K6</accession>
<evidence type="ECO:0000313" key="1">
    <source>
        <dbReference type="EMBL" id="MBA9061689.1"/>
    </source>
</evidence>
<reference evidence="1 2" key="1">
    <citation type="submission" date="2020-08" db="EMBL/GenBank/DDBJ databases">
        <title>Genomic Encyclopedia of Type Strains, Phase IV (KMG-IV): sequencing the most valuable type-strain genomes for metagenomic binning, comparative biology and taxonomic classification.</title>
        <authorList>
            <person name="Goeker M."/>
        </authorList>
    </citation>
    <scope>NUCLEOTIDE SEQUENCE [LARGE SCALE GENOMIC DNA]</scope>
    <source>
        <strain evidence="1 2">DSM 5686</strain>
    </source>
</reference>
<gene>
    <name evidence="1" type="ORF">GGQ91_001066</name>
</gene>
<dbReference type="Proteomes" id="UP000565455">
    <property type="component" value="Unassembled WGS sequence"/>
</dbReference>
<organism evidence="1 2">
    <name type="scientific">Methylobacterium fujisawaense</name>
    <dbReference type="NCBI Taxonomy" id="107400"/>
    <lineage>
        <taxon>Bacteria</taxon>
        <taxon>Pseudomonadati</taxon>
        <taxon>Pseudomonadota</taxon>
        <taxon>Alphaproteobacteria</taxon>
        <taxon>Hyphomicrobiales</taxon>
        <taxon>Methylobacteriaceae</taxon>
        <taxon>Methylobacterium</taxon>
    </lineage>
</organism>
<dbReference type="Gene3D" id="1.10.3230.30">
    <property type="entry name" value="Phage gp6-like head-tail connector protein"/>
    <property type="match status" value="1"/>
</dbReference>
<dbReference type="InterPro" id="IPR021146">
    <property type="entry name" value="Phage_gp6-like_head-tail"/>
</dbReference>